<dbReference type="AlphaFoldDB" id="A0A9Q0K8Y1"/>
<feature type="compositionally biased region" description="Polar residues" evidence="1">
    <location>
        <begin position="20"/>
        <end position="45"/>
    </location>
</feature>
<protein>
    <submittedName>
        <fullName evidence="2">Uncharacterized protein</fullName>
    </submittedName>
</protein>
<accession>A0A9Q0K8Y1</accession>
<keyword evidence="3" id="KW-1185">Reference proteome</keyword>
<organism evidence="2 3">
    <name type="scientific">Protea cynaroides</name>
    <dbReference type="NCBI Taxonomy" id="273540"/>
    <lineage>
        <taxon>Eukaryota</taxon>
        <taxon>Viridiplantae</taxon>
        <taxon>Streptophyta</taxon>
        <taxon>Embryophyta</taxon>
        <taxon>Tracheophyta</taxon>
        <taxon>Spermatophyta</taxon>
        <taxon>Magnoliopsida</taxon>
        <taxon>Proteales</taxon>
        <taxon>Proteaceae</taxon>
        <taxon>Protea</taxon>
    </lineage>
</organism>
<gene>
    <name evidence="2" type="ORF">NE237_017911</name>
</gene>
<dbReference type="Proteomes" id="UP001141806">
    <property type="component" value="Unassembled WGS sequence"/>
</dbReference>
<sequence length="154" mass="16513">MKEQAADVSTMAKGSEVQGAATNSEVQQSHQIVSNNQGSELSKNPSQNVNCLRGLHGEYEFLLIRLTHHPGKILPEPFIFSAKNTNQTDSSGSTPIFTTNPLYRPVSAGQSLVPAKRARSSSSSLDPVVSTDMTGYFLSYGFVVAGQNQSHGSQ</sequence>
<reference evidence="2" key="1">
    <citation type="journal article" date="2023" name="Plant J.">
        <title>The genome of the king protea, Protea cynaroides.</title>
        <authorList>
            <person name="Chang J."/>
            <person name="Duong T.A."/>
            <person name="Schoeman C."/>
            <person name="Ma X."/>
            <person name="Roodt D."/>
            <person name="Barker N."/>
            <person name="Li Z."/>
            <person name="Van de Peer Y."/>
            <person name="Mizrachi E."/>
        </authorList>
    </citation>
    <scope>NUCLEOTIDE SEQUENCE</scope>
    <source>
        <tissue evidence="2">Young leaves</tissue>
    </source>
</reference>
<dbReference type="EMBL" id="JAMYWD010000007">
    <property type="protein sequence ID" value="KAJ4966062.1"/>
    <property type="molecule type" value="Genomic_DNA"/>
</dbReference>
<comment type="caution">
    <text evidence="2">The sequence shown here is derived from an EMBL/GenBank/DDBJ whole genome shotgun (WGS) entry which is preliminary data.</text>
</comment>
<evidence type="ECO:0000313" key="2">
    <source>
        <dbReference type="EMBL" id="KAJ4966062.1"/>
    </source>
</evidence>
<name>A0A9Q0K8Y1_9MAGN</name>
<evidence type="ECO:0000256" key="1">
    <source>
        <dbReference type="SAM" id="MobiDB-lite"/>
    </source>
</evidence>
<proteinExistence type="predicted"/>
<evidence type="ECO:0000313" key="3">
    <source>
        <dbReference type="Proteomes" id="UP001141806"/>
    </source>
</evidence>
<feature type="region of interest" description="Disordered" evidence="1">
    <location>
        <begin position="1"/>
        <end position="45"/>
    </location>
</feature>